<name>A0A0V0XWK6_TRIPS</name>
<protein>
    <submittedName>
        <fullName evidence="2">Uncharacterized protein</fullName>
    </submittedName>
</protein>
<dbReference type="AlphaFoldDB" id="A0A0V0XWK6"/>
<feature type="compositionally biased region" description="Acidic residues" evidence="1">
    <location>
        <begin position="41"/>
        <end position="52"/>
    </location>
</feature>
<accession>A0A0V0XWK6</accession>
<comment type="caution">
    <text evidence="2">The sequence shown here is derived from an EMBL/GenBank/DDBJ whole genome shotgun (WGS) entry which is preliminary data.</text>
</comment>
<feature type="region of interest" description="Disordered" evidence="1">
    <location>
        <begin position="32"/>
        <end position="62"/>
    </location>
</feature>
<dbReference type="EMBL" id="JYDU01000113">
    <property type="protein sequence ID" value="KRX92399.1"/>
    <property type="molecule type" value="Genomic_DNA"/>
</dbReference>
<sequence length="104" mass="11401">MQEKEEEEEVKVWGGAENLLFNYTPLPGNHTNFIPKQKISDDDDDEANNNEEEQSKRGGVGGGKVLLFTNVRSTINIAVTHHAPIGRVNLQATTARIGLAIACQ</sequence>
<evidence type="ECO:0000313" key="3">
    <source>
        <dbReference type="Proteomes" id="UP000054815"/>
    </source>
</evidence>
<dbReference type="Proteomes" id="UP000054815">
    <property type="component" value="Unassembled WGS sequence"/>
</dbReference>
<evidence type="ECO:0000256" key="1">
    <source>
        <dbReference type="SAM" id="MobiDB-lite"/>
    </source>
</evidence>
<evidence type="ECO:0000313" key="2">
    <source>
        <dbReference type="EMBL" id="KRX92399.1"/>
    </source>
</evidence>
<proteinExistence type="predicted"/>
<reference evidence="2 3" key="1">
    <citation type="submission" date="2015-01" db="EMBL/GenBank/DDBJ databases">
        <title>Evolution of Trichinella species and genotypes.</title>
        <authorList>
            <person name="Korhonen P.K."/>
            <person name="Edoardo P."/>
            <person name="Giuseppe L.R."/>
            <person name="Gasser R.B."/>
        </authorList>
    </citation>
    <scope>NUCLEOTIDE SEQUENCE [LARGE SCALE GENOMIC DNA]</scope>
    <source>
        <strain evidence="2">ISS141</strain>
    </source>
</reference>
<gene>
    <name evidence="2" type="ORF">T4E_2854</name>
</gene>
<organism evidence="2 3">
    <name type="scientific">Trichinella pseudospiralis</name>
    <name type="common">Parasitic roundworm</name>
    <dbReference type="NCBI Taxonomy" id="6337"/>
    <lineage>
        <taxon>Eukaryota</taxon>
        <taxon>Metazoa</taxon>
        <taxon>Ecdysozoa</taxon>
        <taxon>Nematoda</taxon>
        <taxon>Enoplea</taxon>
        <taxon>Dorylaimia</taxon>
        <taxon>Trichinellida</taxon>
        <taxon>Trichinellidae</taxon>
        <taxon>Trichinella</taxon>
    </lineage>
</organism>